<feature type="domain" description="Kinetochore protein Nuf2 N-terminal" evidence="12">
    <location>
        <begin position="17"/>
        <end position="88"/>
    </location>
</feature>
<evidence type="ECO:0000256" key="3">
    <source>
        <dbReference type="ARBA" id="ARBA00005498"/>
    </source>
</evidence>
<gene>
    <name evidence="14" type="ORF">KGF56_001464</name>
</gene>
<keyword evidence="6" id="KW-0498">Mitosis</keyword>
<dbReference type="GO" id="GO:0031262">
    <property type="term" value="C:Ndc80 complex"/>
    <property type="evidence" value="ECO:0007669"/>
    <property type="project" value="InterPro"/>
</dbReference>
<comment type="caution">
    <text evidence="14">The sequence shown here is derived from an EMBL/GenBank/DDBJ whole genome shotgun (WGS) entry which is preliminary data.</text>
</comment>
<keyword evidence="4" id="KW-0158">Chromosome</keyword>
<evidence type="ECO:0000259" key="13">
    <source>
        <dbReference type="Pfam" id="PF18595"/>
    </source>
</evidence>
<evidence type="ECO:0000256" key="7">
    <source>
        <dbReference type="ARBA" id="ARBA00023054"/>
    </source>
</evidence>
<keyword evidence="9" id="KW-0131">Cell cycle</keyword>
<comment type="similarity">
    <text evidence="3">Belongs to the NUF2 family.</text>
</comment>
<evidence type="ECO:0000256" key="8">
    <source>
        <dbReference type="ARBA" id="ARBA00023242"/>
    </source>
</evidence>
<organism evidence="14 15">
    <name type="scientific">Candida oxycetoniae</name>
    <dbReference type="NCBI Taxonomy" id="497107"/>
    <lineage>
        <taxon>Eukaryota</taxon>
        <taxon>Fungi</taxon>
        <taxon>Dikarya</taxon>
        <taxon>Ascomycota</taxon>
        <taxon>Saccharomycotina</taxon>
        <taxon>Pichiomycetes</taxon>
        <taxon>Debaryomycetaceae</taxon>
        <taxon>Candida/Lodderomyces clade</taxon>
        <taxon>Candida</taxon>
    </lineage>
</organism>
<evidence type="ECO:0000256" key="11">
    <source>
        <dbReference type="SAM" id="Coils"/>
    </source>
</evidence>
<evidence type="ECO:0000259" key="12">
    <source>
        <dbReference type="Pfam" id="PF03800"/>
    </source>
</evidence>
<dbReference type="GeneID" id="73379081"/>
<evidence type="ECO:0000256" key="1">
    <source>
        <dbReference type="ARBA" id="ARBA00004123"/>
    </source>
</evidence>
<name>A0AAI9WZ02_9ASCO</name>
<dbReference type="Pfam" id="PF03800">
    <property type="entry name" value="Nuf2"/>
    <property type="match status" value="1"/>
</dbReference>
<dbReference type="Pfam" id="PF18595">
    <property type="entry name" value="Nuf2_DHR10-like"/>
    <property type="match status" value="1"/>
</dbReference>
<dbReference type="EMBL" id="JAHUZD010000027">
    <property type="protein sequence ID" value="KAI3405857.1"/>
    <property type="molecule type" value="Genomic_DNA"/>
</dbReference>
<evidence type="ECO:0000256" key="6">
    <source>
        <dbReference type="ARBA" id="ARBA00022776"/>
    </source>
</evidence>
<dbReference type="RefSeq" id="XP_049181602.1">
    <property type="nucleotide sequence ID" value="XM_049322590.1"/>
</dbReference>
<evidence type="ECO:0000313" key="14">
    <source>
        <dbReference type="EMBL" id="KAI3405857.1"/>
    </source>
</evidence>
<keyword evidence="8" id="KW-0539">Nucleus</keyword>
<evidence type="ECO:0000256" key="9">
    <source>
        <dbReference type="ARBA" id="ARBA00023306"/>
    </source>
</evidence>
<dbReference type="AlphaFoldDB" id="A0AAI9WZ02"/>
<dbReference type="InterPro" id="IPR005549">
    <property type="entry name" value="Kinetochore_Nuf2_N"/>
</dbReference>
<accession>A0AAI9WZ02</accession>
<sequence length="386" mass="44923">MGIDNIRERASKDFATEVSSVDKSSVALVVLFTFSSKFFKSIGVYDLTICDLSRPDPIRVKRLLSAVVNFMRFREKISVDLEPLAIEAENTVKGVRDLQDEATRLATLISETTAKIQYGPEGKRHDIQYVHNYNKKLEAKLRNLKGEQERLTRQHEEYKCEKNVLAERLRDVTFLCDEAQAHIEQMKGLLNTDIGVLTKIIEDLRSEAETRERECTLFQQQYQNIGKTIDSVQVCKVKMREITNLAEELRTVFQMHGSEGVKLMKARDHMHQLQHDSDELQNQIEISQSQLEKMSRKYEDLIVQQEKRQVALQKRLDEAKTFLDETFASQSHQRDVQQITMNEIAQLQRDTEQMSEAFEKMVKTNQHKLTHLNEAIKQYMEGLRNK</sequence>
<proteinExistence type="inferred from homology"/>
<reference evidence="14" key="1">
    <citation type="journal article" date="2022" name="DNA Res.">
        <title>Genome analysis of five recently described species of the CUG-Ser clade uncovers Candida theae as a new hybrid lineage with pathogenic potential in the Candida parapsilosis species complex.</title>
        <authorList>
            <person name="Mixao V."/>
            <person name="Del Olmo V."/>
            <person name="Hegedusova E."/>
            <person name="Saus E."/>
            <person name="Pryszcz L."/>
            <person name="Cillingova A."/>
            <person name="Nosek J."/>
            <person name="Gabaldon T."/>
        </authorList>
    </citation>
    <scope>NUCLEOTIDE SEQUENCE</scope>
    <source>
        <strain evidence="14">CBS 10844</strain>
    </source>
</reference>
<feature type="coiled-coil region" evidence="11">
    <location>
        <begin position="130"/>
        <end position="168"/>
    </location>
</feature>
<dbReference type="InterPro" id="IPR041112">
    <property type="entry name" value="Nuf2_DHR10-like"/>
</dbReference>
<evidence type="ECO:0000256" key="2">
    <source>
        <dbReference type="ARBA" id="ARBA00004584"/>
    </source>
</evidence>
<keyword evidence="15" id="KW-1185">Reference proteome</keyword>
<comment type="subcellular location">
    <subcellularLocation>
        <location evidence="2">Chromosome</location>
        <location evidence="2">Centromere</location>
    </subcellularLocation>
    <subcellularLocation>
        <location evidence="1">Nucleus</location>
    </subcellularLocation>
</comment>
<protein>
    <submittedName>
        <fullName evidence="14">NUF2</fullName>
    </submittedName>
</protein>
<keyword evidence="7 11" id="KW-0175">Coiled coil</keyword>
<evidence type="ECO:0000256" key="4">
    <source>
        <dbReference type="ARBA" id="ARBA00022454"/>
    </source>
</evidence>
<evidence type="ECO:0000256" key="5">
    <source>
        <dbReference type="ARBA" id="ARBA00022618"/>
    </source>
</evidence>
<evidence type="ECO:0000256" key="10">
    <source>
        <dbReference type="ARBA" id="ARBA00023328"/>
    </source>
</evidence>
<dbReference type="Proteomes" id="UP001202479">
    <property type="component" value="Unassembled WGS sequence"/>
</dbReference>
<keyword evidence="5" id="KW-0132">Cell division</keyword>
<feature type="coiled-coil region" evidence="11">
    <location>
        <begin position="263"/>
        <end position="304"/>
    </location>
</feature>
<feature type="domain" description="Nuf2 DHR10-like" evidence="13">
    <location>
        <begin position="207"/>
        <end position="320"/>
    </location>
</feature>
<dbReference type="InterPro" id="IPR038275">
    <property type="entry name" value="Nuf2_N_sf"/>
</dbReference>
<dbReference type="GO" id="GO:0005634">
    <property type="term" value="C:nucleus"/>
    <property type="evidence" value="ECO:0007669"/>
    <property type="project" value="UniProtKB-SubCell"/>
</dbReference>
<evidence type="ECO:0000313" key="15">
    <source>
        <dbReference type="Proteomes" id="UP001202479"/>
    </source>
</evidence>
<dbReference type="Gene3D" id="1.10.418.60">
    <property type="entry name" value="Ncd80 complex, Nuf2 subunit"/>
    <property type="match status" value="1"/>
</dbReference>
<keyword evidence="10" id="KW-0137">Centromere</keyword>
<dbReference type="GO" id="GO:0051301">
    <property type="term" value="P:cell division"/>
    <property type="evidence" value="ECO:0007669"/>
    <property type="project" value="UniProtKB-KW"/>
</dbReference>